<feature type="domain" description="TonB-dependent receptor plug" evidence="9">
    <location>
        <begin position="116"/>
        <end position="235"/>
    </location>
</feature>
<evidence type="ECO:0000256" key="3">
    <source>
        <dbReference type="ARBA" id="ARBA00022452"/>
    </source>
</evidence>
<evidence type="ECO:0000256" key="8">
    <source>
        <dbReference type="SAM" id="SignalP"/>
    </source>
</evidence>
<gene>
    <name evidence="10" type="ORF">KK083_18130</name>
</gene>
<organism evidence="10 11">
    <name type="scientific">Chryseosolibacter histidini</name>
    <dbReference type="NCBI Taxonomy" id="2782349"/>
    <lineage>
        <taxon>Bacteria</taxon>
        <taxon>Pseudomonadati</taxon>
        <taxon>Bacteroidota</taxon>
        <taxon>Cytophagia</taxon>
        <taxon>Cytophagales</taxon>
        <taxon>Chryseotaleaceae</taxon>
        <taxon>Chryseosolibacter</taxon>
    </lineage>
</organism>
<dbReference type="InterPro" id="IPR037066">
    <property type="entry name" value="Plug_dom_sf"/>
</dbReference>
<evidence type="ECO:0000259" key="9">
    <source>
        <dbReference type="Pfam" id="PF07715"/>
    </source>
</evidence>
<protein>
    <submittedName>
        <fullName evidence="10">TonB-dependent receptor</fullName>
    </submittedName>
</protein>
<evidence type="ECO:0000256" key="4">
    <source>
        <dbReference type="ARBA" id="ARBA00022692"/>
    </source>
</evidence>
<proteinExistence type="inferred from homology"/>
<dbReference type="InterPro" id="IPR023996">
    <property type="entry name" value="TonB-dep_OMP_SusC/RagA"/>
</dbReference>
<dbReference type="InterPro" id="IPR036942">
    <property type="entry name" value="Beta-barrel_TonB_sf"/>
</dbReference>
<feature type="signal peptide" evidence="8">
    <location>
        <begin position="1"/>
        <end position="21"/>
    </location>
</feature>
<dbReference type="RefSeq" id="WP_254165653.1">
    <property type="nucleotide sequence ID" value="NZ_JAHESF010000018.1"/>
</dbReference>
<keyword evidence="2 7" id="KW-0813">Transport</keyword>
<evidence type="ECO:0000256" key="7">
    <source>
        <dbReference type="PROSITE-ProRule" id="PRU01360"/>
    </source>
</evidence>
<dbReference type="InterPro" id="IPR039426">
    <property type="entry name" value="TonB-dep_rcpt-like"/>
</dbReference>
<keyword evidence="8" id="KW-0732">Signal</keyword>
<evidence type="ECO:0000313" key="11">
    <source>
        <dbReference type="Proteomes" id="UP001319200"/>
    </source>
</evidence>
<dbReference type="InterPro" id="IPR008969">
    <property type="entry name" value="CarboxyPept-like_regulatory"/>
</dbReference>
<evidence type="ECO:0000256" key="1">
    <source>
        <dbReference type="ARBA" id="ARBA00004571"/>
    </source>
</evidence>
<name>A0AAP2DPY5_9BACT</name>
<dbReference type="Pfam" id="PF07715">
    <property type="entry name" value="Plug"/>
    <property type="match status" value="1"/>
</dbReference>
<dbReference type="NCBIfam" id="TIGR04057">
    <property type="entry name" value="SusC_RagA_signa"/>
    <property type="match status" value="1"/>
</dbReference>
<dbReference type="EMBL" id="JAHESF010000018">
    <property type="protein sequence ID" value="MBT1698817.1"/>
    <property type="molecule type" value="Genomic_DNA"/>
</dbReference>
<comment type="similarity">
    <text evidence="7">Belongs to the TonB-dependent receptor family.</text>
</comment>
<dbReference type="Gene3D" id="2.40.170.20">
    <property type="entry name" value="TonB-dependent receptor, beta-barrel domain"/>
    <property type="match status" value="1"/>
</dbReference>
<sequence>MKKILLFLFGLSLMAIDPVQAQNRTVTGKVTAAEDGAPLPGVNVVVKGTSAGTVTDAEGNYRLDVPTGQNTLLFSFIGMGSQEVEIGNRAVVDAQMSADMQQLGEVVVVGYGTQLKQDLTGNIASVSGAEIHGLPVNSFESALQGRTSGVFIEKASGKLGEGIKVRVRGASSISAGNQPLYVVDGIPITSDNQGITNNQPTNPLADLNFNDIEAIEILKDASAAAIYGSRASNGVVIITTKRGSSGKTNIDVNYRFGKSSPTNKVGFLNAAEYRELYTEATLRLLGIDPITATDQDKQDAQQFLEDELVDGFASDKVTDTNWEDLAFNDNAGYQQLDLTASGGNDKTKFYTGLSYSDQTGILINNEFKRLSGRLNLDQRVTDRLNFSMGLNLIRTRLDRVSNDNAFSTPLQMVALAPVQKAYLENGEPNPNTIYYNGLIQKKYAWDITVVHRALGTFNVNYELVPGLAFRSELGLDLLDQQEDNYYGRLTQDGAPGGLGTSRSTGVLNYTWNNFLTLDKKFGDKHNINAVAGMSFQQSDSENTSVQAKDFPSDDLSTIASAASPVNIFSNQTSFAFTSYFARANLKFFDKYLVGLSGRIDGSSKFGQENRYGFFPSASVGWIISEESFLDESSVLSFLKFRASYGLTGNAPLANNAHLGTWTGANYTTTSGLTIATLPSPDLKWENTAQTNLGIDFGLFNDRLTGQVDYYVKNTTDLLLSRPLPAISGYTSIFENVGEMENKGFEVVLNSQNLIGAIRWNTSFNIAFNKNKITRLNSDADIIAGSGVNRARLGEPIGVFITRRYAGVDPANGDALYDDGEGGTTNDYNDAPDLVVGNPNPDFYGGLNNNLSYKGFDLGVFFQFVSGNEIYNTAGEYQSNNASGFVDNQTKDQMRRWRKPGDITDVPRAELVGSIGTESSSRYLSDGSYVRLKTVTLGYNLPRAIIDRLKLRSTRIFISGQNLWTLTDYKGWDPEVSYNPGGQTTTNDNLIQGNDFYTAPQDKTFVVGINVGL</sequence>
<dbReference type="InterPro" id="IPR023997">
    <property type="entry name" value="TonB-dep_OMP_SusC/RagA_CS"/>
</dbReference>
<dbReference type="Proteomes" id="UP001319200">
    <property type="component" value="Unassembled WGS sequence"/>
</dbReference>
<keyword evidence="6 7" id="KW-0998">Cell outer membrane</keyword>
<accession>A0AAP2DPY5</accession>
<keyword evidence="3 7" id="KW-1134">Transmembrane beta strand</keyword>
<dbReference type="InterPro" id="IPR012910">
    <property type="entry name" value="Plug_dom"/>
</dbReference>
<keyword evidence="10" id="KW-0675">Receptor</keyword>
<dbReference type="NCBIfam" id="TIGR04056">
    <property type="entry name" value="OMP_RagA_SusC"/>
    <property type="match status" value="1"/>
</dbReference>
<evidence type="ECO:0000313" key="10">
    <source>
        <dbReference type="EMBL" id="MBT1698817.1"/>
    </source>
</evidence>
<reference evidence="10 11" key="1">
    <citation type="submission" date="2021-05" db="EMBL/GenBank/DDBJ databases">
        <title>A Polyphasic approach of four new species of the genus Ohtaekwangia: Ohtaekwangia histidinii sp. nov., Ohtaekwangia cretensis sp. nov., Ohtaekwangia indiensis sp. nov., Ohtaekwangia reichenbachii sp. nov. from diverse environment.</title>
        <authorList>
            <person name="Octaviana S."/>
        </authorList>
    </citation>
    <scope>NUCLEOTIDE SEQUENCE [LARGE SCALE GENOMIC DNA]</scope>
    <source>
        <strain evidence="10 11">PWU4</strain>
    </source>
</reference>
<dbReference type="Gene3D" id="2.60.40.1120">
    <property type="entry name" value="Carboxypeptidase-like, regulatory domain"/>
    <property type="match status" value="1"/>
</dbReference>
<dbReference type="Pfam" id="PF13715">
    <property type="entry name" value="CarbopepD_reg_2"/>
    <property type="match status" value="1"/>
</dbReference>
<evidence type="ECO:0000256" key="5">
    <source>
        <dbReference type="ARBA" id="ARBA00023136"/>
    </source>
</evidence>
<evidence type="ECO:0000256" key="2">
    <source>
        <dbReference type="ARBA" id="ARBA00022448"/>
    </source>
</evidence>
<evidence type="ECO:0000256" key="6">
    <source>
        <dbReference type="ARBA" id="ARBA00023237"/>
    </source>
</evidence>
<feature type="chain" id="PRO_5042840010" evidence="8">
    <location>
        <begin position="22"/>
        <end position="1012"/>
    </location>
</feature>
<comment type="subcellular location">
    <subcellularLocation>
        <location evidence="1 7">Cell outer membrane</location>
        <topology evidence="1 7">Multi-pass membrane protein</topology>
    </subcellularLocation>
</comment>
<dbReference type="AlphaFoldDB" id="A0AAP2DPY5"/>
<dbReference type="GO" id="GO:0009279">
    <property type="term" value="C:cell outer membrane"/>
    <property type="evidence" value="ECO:0007669"/>
    <property type="project" value="UniProtKB-SubCell"/>
</dbReference>
<dbReference type="SUPFAM" id="SSF56935">
    <property type="entry name" value="Porins"/>
    <property type="match status" value="1"/>
</dbReference>
<dbReference type="PROSITE" id="PS52016">
    <property type="entry name" value="TONB_DEPENDENT_REC_3"/>
    <property type="match status" value="1"/>
</dbReference>
<keyword evidence="5 7" id="KW-0472">Membrane</keyword>
<keyword evidence="4 7" id="KW-0812">Transmembrane</keyword>
<keyword evidence="11" id="KW-1185">Reference proteome</keyword>
<dbReference type="SUPFAM" id="SSF49464">
    <property type="entry name" value="Carboxypeptidase regulatory domain-like"/>
    <property type="match status" value="1"/>
</dbReference>
<comment type="caution">
    <text evidence="10">The sequence shown here is derived from an EMBL/GenBank/DDBJ whole genome shotgun (WGS) entry which is preliminary data.</text>
</comment>
<dbReference type="Gene3D" id="2.170.130.10">
    <property type="entry name" value="TonB-dependent receptor, plug domain"/>
    <property type="match status" value="1"/>
</dbReference>